<dbReference type="GO" id="GO:0006457">
    <property type="term" value="P:protein folding"/>
    <property type="evidence" value="ECO:0007669"/>
    <property type="project" value="InterPro"/>
</dbReference>
<dbReference type="InterPro" id="IPR003752">
    <property type="entry name" value="DiS_bond_form_DsbB/BdbC"/>
</dbReference>
<dbReference type="Gene3D" id="1.20.1550.10">
    <property type="entry name" value="DsbB-like"/>
    <property type="match status" value="1"/>
</dbReference>
<comment type="subcellular location">
    <subcellularLocation>
        <location evidence="1">Membrane</location>
        <topology evidence="1">Multi-pass membrane protein</topology>
    </subcellularLocation>
</comment>
<organism evidence="6 7">
    <name type="scientific">Palleronia caenipelagi</name>
    <dbReference type="NCBI Taxonomy" id="2489174"/>
    <lineage>
        <taxon>Bacteria</taxon>
        <taxon>Pseudomonadati</taxon>
        <taxon>Pseudomonadota</taxon>
        <taxon>Alphaproteobacteria</taxon>
        <taxon>Rhodobacterales</taxon>
        <taxon>Roseobacteraceae</taxon>
        <taxon>Palleronia</taxon>
    </lineage>
</organism>
<reference evidence="6 7" key="1">
    <citation type="submission" date="2019-06" db="EMBL/GenBank/DDBJ databases">
        <title>Paenimaribius caenipelagi gen. nov., sp. nov., isolated from a tidal flat.</title>
        <authorList>
            <person name="Yoon J.-H."/>
        </authorList>
    </citation>
    <scope>NUCLEOTIDE SEQUENCE [LARGE SCALE GENOMIC DNA]</scope>
    <source>
        <strain evidence="6 7">JBTF-M29</strain>
    </source>
</reference>
<dbReference type="OrthoDB" id="9808637at2"/>
<feature type="transmembrane region" description="Helical" evidence="5">
    <location>
        <begin position="125"/>
        <end position="148"/>
    </location>
</feature>
<dbReference type="SUPFAM" id="SSF158442">
    <property type="entry name" value="DsbB-like"/>
    <property type="match status" value="1"/>
</dbReference>
<dbReference type="GO" id="GO:0015035">
    <property type="term" value="F:protein-disulfide reductase activity"/>
    <property type="evidence" value="ECO:0007669"/>
    <property type="project" value="InterPro"/>
</dbReference>
<evidence type="ECO:0000256" key="2">
    <source>
        <dbReference type="ARBA" id="ARBA00022692"/>
    </source>
</evidence>
<protein>
    <submittedName>
        <fullName evidence="6">Disulfide bond formation protein B</fullName>
    </submittedName>
</protein>
<dbReference type="Proteomes" id="UP000318590">
    <property type="component" value="Unassembled WGS sequence"/>
</dbReference>
<name>A0A547PQJ3_9RHOB</name>
<dbReference type="AlphaFoldDB" id="A0A547PQJ3"/>
<evidence type="ECO:0000313" key="6">
    <source>
        <dbReference type="EMBL" id="TRD16412.1"/>
    </source>
</evidence>
<proteinExistence type="predicted"/>
<dbReference type="Pfam" id="PF02600">
    <property type="entry name" value="DsbB"/>
    <property type="match status" value="1"/>
</dbReference>
<dbReference type="RefSeq" id="WP_142835482.1">
    <property type="nucleotide sequence ID" value="NZ_VFSV01000029.1"/>
</dbReference>
<evidence type="ECO:0000256" key="4">
    <source>
        <dbReference type="ARBA" id="ARBA00023136"/>
    </source>
</evidence>
<gene>
    <name evidence="6" type="ORF">FEV53_14200</name>
</gene>
<evidence type="ECO:0000256" key="1">
    <source>
        <dbReference type="ARBA" id="ARBA00004141"/>
    </source>
</evidence>
<dbReference type="InterPro" id="IPR024199">
    <property type="entry name" value="Uncharacterised_DsbB"/>
</dbReference>
<feature type="transmembrane region" description="Helical" evidence="5">
    <location>
        <begin position="62"/>
        <end position="82"/>
    </location>
</feature>
<dbReference type="PIRSF" id="PIRSF033913">
    <property type="entry name" value="S-S_format_DsbB"/>
    <property type="match status" value="1"/>
</dbReference>
<sequence length="157" mass="16520">MTPRTMILIAAGGSLALLLGAWTFQALGYAPCKMCYWQRWPHMAAVVIGAAALLLPVAMRPLALLGAVAAATTGVIGVYHTGVERGWWPGPTSCSGGADLGGISGSDLLSVDTVDKVIMCDEVSWSLFGLSMASWNAVASFALALIWLRAWRLAAIR</sequence>
<dbReference type="EMBL" id="VFSV01000029">
    <property type="protein sequence ID" value="TRD16412.1"/>
    <property type="molecule type" value="Genomic_DNA"/>
</dbReference>
<evidence type="ECO:0000256" key="3">
    <source>
        <dbReference type="ARBA" id="ARBA00022989"/>
    </source>
</evidence>
<comment type="caution">
    <text evidence="6">The sequence shown here is derived from an EMBL/GenBank/DDBJ whole genome shotgun (WGS) entry which is preliminary data.</text>
</comment>
<evidence type="ECO:0000313" key="7">
    <source>
        <dbReference type="Proteomes" id="UP000318590"/>
    </source>
</evidence>
<keyword evidence="2 5" id="KW-0812">Transmembrane</keyword>
<evidence type="ECO:0000256" key="5">
    <source>
        <dbReference type="SAM" id="Phobius"/>
    </source>
</evidence>
<keyword evidence="3 5" id="KW-1133">Transmembrane helix</keyword>
<keyword evidence="7" id="KW-1185">Reference proteome</keyword>
<keyword evidence="4 5" id="KW-0472">Membrane</keyword>
<dbReference type="InterPro" id="IPR023380">
    <property type="entry name" value="DsbB-like_sf"/>
</dbReference>
<dbReference type="GO" id="GO:0016020">
    <property type="term" value="C:membrane"/>
    <property type="evidence" value="ECO:0007669"/>
    <property type="project" value="UniProtKB-SubCell"/>
</dbReference>
<feature type="transmembrane region" description="Helical" evidence="5">
    <location>
        <begin position="36"/>
        <end position="55"/>
    </location>
</feature>
<accession>A0A547PQJ3</accession>